<comment type="caution">
    <text evidence="1">The sequence shown here is derived from an EMBL/GenBank/DDBJ whole genome shotgun (WGS) entry which is preliminary data.</text>
</comment>
<evidence type="ECO:0000313" key="2">
    <source>
        <dbReference type="Proteomes" id="UP000325313"/>
    </source>
</evidence>
<dbReference type="Proteomes" id="UP000325313">
    <property type="component" value="Unassembled WGS sequence"/>
</dbReference>
<accession>A0A5B0MHN1</accession>
<dbReference type="EMBL" id="VDEP01000472">
    <property type="protein sequence ID" value="KAA1075546.1"/>
    <property type="molecule type" value="Genomic_DNA"/>
</dbReference>
<organism evidence="1 2">
    <name type="scientific">Puccinia graminis f. sp. tritici</name>
    <dbReference type="NCBI Taxonomy" id="56615"/>
    <lineage>
        <taxon>Eukaryota</taxon>
        <taxon>Fungi</taxon>
        <taxon>Dikarya</taxon>
        <taxon>Basidiomycota</taxon>
        <taxon>Pucciniomycotina</taxon>
        <taxon>Pucciniomycetes</taxon>
        <taxon>Pucciniales</taxon>
        <taxon>Pucciniaceae</taxon>
        <taxon>Puccinia</taxon>
    </lineage>
</organism>
<sequence length="148" mass="16059">MPRSRAVDQRGADDRAAGDPLPQFFRAEVSLIPSPLGLSPVDIVVGLNVGLRALLFSPIRRKVIMKKTSAGAAGKSNPASRAAQATEMRGRVSPISFSTKFRFDGQDTYAGPLRFLSEGDGACVKLVGQQCLRYYLHSLRLIAAFHRT</sequence>
<proteinExistence type="predicted"/>
<gene>
    <name evidence="1" type="ORF">PGTUg99_023798</name>
</gene>
<evidence type="ECO:0000313" key="1">
    <source>
        <dbReference type="EMBL" id="KAA1075546.1"/>
    </source>
</evidence>
<name>A0A5B0MHN1_PUCGR</name>
<protein>
    <submittedName>
        <fullName evidence="1">Uncharacterized protein</fullName>
    </submittedName>
</protein>
<reference evidence="1 2" key="1">
    <citation type="submission" date="2019-05" db="EMBL/GenBank/DDBJ databases">
        <title>Emergence of the Ug99 lineage of the wheat stem rust pathogen through somatic hybridization.</title>
        <authorList>
            <person name="Li F."/>
            <person name="Upadhyaya N.M."/>
            <person name="Sperschneider J."/>
            <person name="Matny O."/>
            <person name="Nguyen-Phuc H."/>
            <person name="Mago R."/>
            <person name="Raley C."/>
            <person name="Miller M.E."/>
            <person name="Silverstein K.A.T."/>
            <person name="Henningsen E."/>
            <person name="Hirsch C.D."/>
            <person name="Visser B."/>
            <person name="Pretorius Z.A."/>
            <person name="Steffenson B.J."/>
            <person name="Schwessinger B."/>
            <person name="Dodds P.N."/>
            <person name="Figueroa M."/>
        </authorList>
    </citation>
    <scope>NUCLEOTIDE SEQUENCE [LARGE SCALE GENOMIC DNA]</scope>
    <source>
        <strain evidence="1 2">Ug99</strain>
    </source>
</reference>
<dbReference type="AlphaFoldDB" id="A0A5B0MHN1"/>